<organism evidence="1 2">
    <name type="scientific">Linderina pennispora</name>
    <dbReference type="NCBI Taxonomy" id="61395"/>
    <lineage>
        <taxon>Eukaryota</taxon>
        <taxon>Fungi</taxon>
        <taxon>Fungi incertae sedis</taxon>
        <taxon>Zoopagomycota</taxon>
        <taxon>Kickxellomycotina</taxon>
        <taxon>Kickxellomycetes</taxon>
        <taxon>Kickxellales</taxon>
        <taxon>Kickxellaceae</taxon>
        <taxon>Linderina</taxon>
    </lineage>
</organism>
<sequence length="134" mass="14926">MRSAYIAIASILARDMRHGSLQTDIYDLCPLAHADHTYSALLQNPSRPRHPVRLRCKIGGMFYKWETICTMRSVLIRSTNPITVPLFAGSERPDGAESAWRSCSCTGASAPYLGCTISARTICDKEYPARRLGY</sequence>
<proteinExistence type="predicted"/>
<keyword evidence="2" id="KW-1185">Reference proteome</keyword>
<dbReference type="EMBL" id="MCFD01000016">
    <property type="protein sequence ID" value="ORX66298.1"/>
    <property type="molecule type" value="Genomic_DNA"/>
</dbReference>
<dbReference type="GeneID" id="63808628"/>
<dbReference type="Proteomes" id="UP000193922">
    <property type="component" value="Unassembled WGS sequence"/>
</dbReference>
<dbReference type="AlphaFoldDB" id="A0A1Y1VYF7"/>
<evidence type="ECO:0000313" key="1">
    <source>
        <dbReference type="EMBL" id="ORX66298.1"/>
    </source>
</evidence>
<name>A0A1Y1VYF7_9FUNG</name>
<evidence type="ECO:0000313" key="2">
    <source>
        <dbReference type="Proteomes" id="UP000193922"/>
    </source>
</evidence>
<protein>
    <submittedName>
        <fullName evidence="1">Uncharacterized protein</fullName>
    </submittedName>
</protein>
<comment type="caution">
    <text evidence="1">The sequence shown here is derived from an EMBL/GenBank/DDBJ whole genome shotgun (WGS) entry which is preliminary data.</text>
</comment>
<dbReference type="RefSeq" id="XP_040740308.1">
    <property type="nucleotide sequence ID" value="XM_040891980.1"/>
</dbReference>
<reference evidence="1 2" key="1">
    <citation type="submission" date="2016-07" db="EMBL/GenBank/DDBJ databases">
        <title>Pervasive Adenine N6-methylation of Active Genes in Fungi.</title>
        <authorList>
            <consortium name="DOE Joint Genome Institute"/>
            <person name="Mondo S.J."/>
            <person name="Dannebaum R.O."/>
            <person name="Kuo R.C."/>
            <person name="Labutti K."/>
            <person name="Haridas S."/>
            <person name="Kuo A."/>
            <person name="Salamov A."/>
            <person name="Ahrendt S.R."/>
            <person name="Lipzen A."/>
            <person name="Sullivan W."/>
            <person name="Andreopoulos W.B."/>
            <person name="Clum A."/>
            <person name="Lindquist E."/>
            <person name="Daum C."/>
            <person name="Ramamoorthy G.K."/>
            <person name="Gryganskyi A."/>
            <person name="Culley D."/>
            <person name="Magnuson J.K."/>
            <person name="James T.Y."/>
            <person name="O'Malley M.A."/>
            <person name="Stajich J.E."/>
            <person name="Spatafora J.W."/>
            <person name="Visel A."/>
            <person name="Grigoriev I.V."/>
        </authorList>
    </citation>
    <scope>NUCLEOTIDE SEQUENCE [LARGE SCALE GENOMIC DNA]</scope>
    <source>
        <strain evidence="1 2">ATCC 12442</strain>
    </source>
</reference>
<gene>
    <name evidence="1" type="ORF">DL89DRAFT_68957</name>
</gene>
<accession>A0A1Y1VYF7</accession>